<keyword evidence="3" id="KW-0812">Transmembrane</keyword>
<keyword evidence="6" id="KW-1185">Reference proteome</keyword>
<feature type="transmembrane region" description="Helical" evidence="3">
    <location>
        <begin position="227"/>
        <end position="254"/>
    </location>
</feature>
<dbReference type="InterPro" id="IPR050469">
    <property type="entry name" value="Diguanylate_Cyclase"/>
</dbReference>
<name>A0ABT5R1Q8_9GAMM</name>
<feature type="transmembrane region" description="Helical" evidence="3">
    <location>
        <begin position="6"/>
        <end position="28"/>
    </location>
</feature>
<dbReference type="Gene3D" id="6.10.340.10">
    <property type="match status" value="1"/>
</dbReference>
<evidence type="ECO:0000313" key="6">
    <source>
        <dbReference type="Proteomes" id="UP001149400"/>
    </source>
</evidence>
<gene>
    <name evidence="5" type="ORF">LRP50_13810</name>
</gene>
<dbReference type="InterPro" id="IPR043128">
    <property type="entry name" value="Rev_trsase/Diguanyl_cyclase"/>
</dbReference>
<evidence type="ECO:0000259" key="4">
    <source>
        <dbReference type="PROSITE" id="PS50887"/>
    </source>
</evidence>
<dbReference type="Pfam" id="PF00990">
    <property type="entry name" value="GGDEF"/>
    <property type="match status" value="1"/>
</dbReference>
<dbReference type="CDD" id="cd01949">
    <property type="entry name" value="GGDEF"/>
    <property type="match status" value="1"/>
</dbReference>
<keyword evidence="3" id="KW-1133">Transmembrane helix</keyword>
<dbReference type="NCBIfam" id="TIGR00254">
    <property type="entry name" value="GGDEF"/>
    <property type="match status" value="1"/>
</dbReference>
<comment type="catalytic activity">
    <reaction evidence="2">
        <text>2 GTP = 3',3'-c-di-GMP + 2 diphosphate</text>
        <dbReference type="Rhea" id="RHEA:24898"/>
        <dbReference type="ChEBI" id="CHEBI:33019"/>
        <dbReference type="ChEBI" id="CHEBI:37565"/>
        <dbReference type="ChEBI" id="CHEBI:58805"/>
        <dbReference type="EC" id="2.7.7.65"/>
    </reaction>
</comment>
<dbReference type="PROSITE" id="PS50887">
    <property type="entry name" value="GGDEF"/>
    <property type="match status" value="1"/>
</dbReference>
<dbReference type="InterPro" id="IPR000160">
    <property type="entry name" value="GGDEF_dom"/>
</dbReference>
<proteinExistence type="predicted"/>
<reference evidence="5" key="1">
    <citation type="submission" date="2021-12" db="EMBL/GenBank/DDBJ databases">
        <title>Enterovibrio ZSDZ35 sp. nov. and Enterovibrio ZSDZ42 sp. nov., isolated from coastal seawater in Qingdao.</title>
        <authorList>
            <person name="Zhang P."/>
        </authorList>
    </citation>
    <scope>NUCLEOTIDE SEQUENCE</scope>
    <source>
        <strain evidence="5">ZSDZ42</strain>
    </source>
</reference>
<dbReference type="PANTHER" id="PTHR45138:SF9">
    <property type="entry name" value="DIGUANYLATE CYCLASE DGCM-RELATED"/>
    <property type="match status" value="1"/>
</dbReference>
<dbReference type="EMBL" id="JAJUBC010000015">
    <property type="protein sequence ID" value="MDD1794212.1"/>
    <property type="molecule type" value="Genomic_DNA"/>
</dbReference>
<dbReference type="RefSeq" id="WP_274165046.1">
    <property type="nucleotide sequence ID" value="NZ_JAJUBC010000015.1"/>
</dbReference>
<dbReference type="InterPro" id="IPR029787">
    <property type="entry name" value="Nucleotide_cyclase"/>
</dbReference>
<evidence type="ECO:0000256" key="1">
    <source>
        <dbReference type="ARBA" id="ARBA00012528"/>
    </source>
</evidence>
<comment type="caution">
    <text evidence="5">The sequence shown here is derived from an EMBL/GenBank/DDBJ whole genome shotgun (WGS) entry which is preliminary data.</text>
</comment>
<dbReference type="PANTHER" id="PTHR45138">
    <property type="entry name" value="REGULATORY COMPONENTS OF SENSORY TRANSDUCTION SYSTEM"/>
    <property type="match status" value="1"/>
</dbReference>
<sequence>MLKTFTINQLLFVSHLMLVLVLILGMSYSRYQSEWETRVQFATETAEHSLSPLLREMSGAIAARSYSTLMMPSQRERLLSIEPLLFLDIQGVSDYSDSTLSIHYLREEQQLWRTDVTEDEIRIAQDKLQTLINALDDPKNKEKVRAKKLRFLVNKAQDDLNVLHQSRYLTSHSAIPWSPPSASSQKNAYLSNKEKVIYLRLPLINKNGGMVEAVFDASALFSLKGQIYATIIAEASAALFISLLLIAGVTHWLVSPLRRLASRIDQDIELLDISDLDELHRNDEIGTLARGLHTLTFTAKSQMKVLRHQSDTDALTGIGGRHSYAGRAEPFYEAVLGQNQHFGIIVCDIDHFKIYNDTYGHARGDIVIKSIADTILSALRTNDHCFRIGGEEFVALLQLENPDALAAIAERMRAGVEELSIPHATKYGIVTISVGALLIAPSNNSWSYSDAFDEGDALLYKAKNNGRNQVAIGSIHSSQLPETNVDCV</sequence>
<evidence type="ECO:0000313" key="5">
    <source>
        <dbReference type="EMBL" id="MDD1794212.1"/>
    </source>
</evidence>
<dbReference type="SUPFAM" id="SSF55073">
    <property type="entry name" value="Nucleotide cyclase"/>
    <property type="match status" value="1"/>
</dbReference>
<evidence type="ECO:0000256" key="3">
    <source>
        <dbReference type="SAM" id="Phobius"/>
    </source>
</evidence>
<evidence type="ECO:0000256" key="2">
    <source>
        <dbReference type="ARBA" id="ARBA00034247"/>
    </source>
</evidence>
<dbReference type="SMART" id="SM00267">
    <property type="entry name" value="GGDEF"/>
    <property type="match status" value="1"/>
</dbReference>
<keyword evidence="3" id="KW-0472">Membrane</keyword>
<dbReference type="EC" id="2.7.7.65" evidence="1"/>
<accession>A0ABT5R1Q8</accession>
<dbReference type="Gene3D" id="3.30.70.270">
    <property type="match status" value="1"/>
</dbReference>
<feature type="domain" description="GGDEF" evidence="4">
    <location>
        <begin position="340"/>
        <end position="475"/>
    </location>
</feature>
<protein>
    <recommendedName>
        <fullName evidence="1">diguanylate cyclase</fullName>
        <ecNumber evidence="1">2.7.7.65</ecNumber>
    </recommendedName>
</protein>
<organism evidence="5 6">
    <name type="scientific">Enterovibrio gelatinilyticus</name>
    <dbReference type="NCBI Taxonomy" id="2899819"/>
    <lineage>
        <taxon>Bacteria</taxon>
        <taxon>Pseudomonadati</taxon>
        <taxon>Pseudomonadota</taxon>
        <taxon>Gammaproteobacteria</taxon>
        <taxon>Vibrionales</taxon>
        <taxon>Vibrionaceae</taxon>
        <taxon>Enterovibrio</taxon>
    </lineage>
</organism>
<dbReference type="Proteomes" id="UP001149400">
    <property type="component" value="Unassembled WGS sequence"/>
</dbReference>